<evidence type="ECO:0000256" key="1">
    <source>
        <dbReference type="ARBA" id="ARBA00022603"/>
    </source>
</evidence>
<dbReference type="NCBIfam" id="TIGR00095">
    <property type="entry name" value="16S rRNA (guanine(966)-N(2))-methyltransferase RsmD"/>
    <property type="match status" value="1"/>
</dbReference>
<dbReference type="RefSeq" id="WP_309727633.1">
    <property type="nucleotide sequence ID" value="NZ_JAVDQA010000003.1"/>
</dbReference>
<dbReference type="CDD" id="cd02440">
    <property type="entry name" value="AdoMet_MTases"/>
    <property type="match status" value="1"/>
</dbReference>
<protein>
    <submittedName>
        <fullName evidence="3">16S rRNA (Guanine(966)-N(2))-methyltransferase RsmD</fullName>
    </submittedName>
</protein>
<dbReference type="PANTHER" id="PTHR43542">
    <property type="entry name" value="METHYLTRANSFERASE"/>
    <property type="match status" value="1"/>
</dbReference>
<dbReference type="EMBL" id="JAVDQA010000003">
    <property type="protein sequence ID" value="MDR6300734.1"/>
    <property type="molecule type" value="Genomic_DNA"/>
</dbReference>
<organism evidence="3 4">
    <name type="scientific">Mesonia maritima</name>
    <dbReference type="NCBI Taxonomy" id="1793873"/>
    <lineage>
        <taxon>Bacteria</taxon>
        <taxon>Pseudomonadati</taxon>
        <taxon>Bacteroidota</taxon>
        <taxon>Flavobacteriia</taxon>
        <taxon>Flavobacteriales</taxon>
        <taxon>Flavobacteriaceae</taxon>
        <taxon>Mesonia</taxon>
    </lineage>
</organism>
<keyword evidence="1" id="KW-0489">Methyltransferase</keyword>
<dbReference type="SUPFAM" id="SSF53335">
    <property type="entry name" value="S-adenosyl-L-methionine-dependent methyltransferases"/>
    <property type="match status" value="1"/>
</dbReference>
<dbReference type="PIRSF" id="PIRSF004553">
    <property type="entry name" value="CHP00095"/>
    <property type="match status" value="1"/>
</dbReference>
<dbReference type="Proteomes" id="UP001257659">
    <property type="component" value="Unassembled WGS sequence"/>
</dbReference>
<evidence type="ECO:0000256" key="2">
    <source>
        <dbReference type="ARBA" id="ARBA00022679"/>
    </source>
</evidence>
<gene>
    <name evidence="3" type="ORF">GGR31_001377</name>
</gene>
<keyword evidence="4" id="KW-1185">Reference proteome</keyword>
<dbReference type="InterPro" id="IPR029063">
    <property type="entry name" value="SAM-dependent_MTases_sf"/>
</dbReference>
<dbReference type="InterPro" id="IPR002052">
    <property type="entry name" value="DNA_methylase_N6_adenine_CS"/>
</dbReference>
<name>A0ABU1K544_9FLAO</name>
<evidence type="ECO:0000313" key="4">
    <source>
        <dbReference type="Proteomes" id="UP001257659"/>
    </source>
</evidence>
<sequence length="178" mass="20222">MRIISGKHKGKRITAPKKLPIRPTKDMAKEALFNILVNRFQFSTLKTLDLFAGSGNISYEFSSRGVQNLTAVDSNFACVKFIEQTAKSLEAEINTIKSDVFSYLEKSPQQFDIIFADPPYDFETEKFQTISNLIFENNLLAEDGLLIIEHSKHTDLSTTKNFQDSRKYGGSVFSFFQN</sequence>
<dbReference type="PROSITE" id="PS00092">
    <property type="entry name" value="N6_MTASE"/>
    <property type="match status" value="1"/>
</dbReference>
<proteinExistence type="predicted"/>
<evidence type="ECO:0000313" key="3">
    <source>
        <dbReference type="EMBL" id="MDR6300734.1"/>
    </source>
</evidence>
<keyword evidence="2" id="KW-0808">Transferase</keyword>
<dbReference type="PANTHER" id="PTHR43542:SF1">
    <property type="entry name" value="METHYLTRANSFERASE"/>
    <property type="match status" value="1"/>
</dbReference>
<accession>A0ABU1K544</accession>
<reference evidence="3 4" key="1">
    <citation type="submission" date="2023-07" db="EMBL/GenBank/DDBJ databases">
        <title>Genomic Encyclopedia of Type Strains, Phase IV (KMG-IV): sequencing the most valuable type-strain genomes for metagenomic binning, comparative biology and taxonomic classification.</title>
        <authorList>
            <person name="Goeker M."/>
        </authorList>
    </citation>
    <scope>NUCLEOTIDE SEQUENCE [LARGE SCALE GENOMIC DNA]</scope>
    <source>
        <strain evidence="3 4">DSM 102814</strain>
    </source>
</reference>
<dbReference type="InterPro" id="IPR004398">
    <property type="entry name" value="RNA_MeTrfase_RsmD"/>
</dbReference>
<comment type="caution">
    <text evidence="3">The sequence shown here is derived from an EMBL/GenBank/DDBJ whole genome shotgun (WGS) entry which is preliminary data.</text>
</comment>
<dbReference type="Pfam" id="PF03602">
    <property type="entry name" value="Cons_hypoth95"/>
    <property type="match status" value="1"/>
</dbReference>
<dbReference type="Gene3D" id="3.40.50.150">
    <property type="entry name" value="Vaccinia Virus protein VP39"/>
    <property type="match status" value="1"/>
</dbReference>